<dbReference type="RefSeq" id="XP_060351754.1">
    <property type="nucleotide sequence ID" value="XM_060490288.1"/>
</dbReference>
<feature type="compositionally biased region" description="Basic and acidic residues" evidence="1">
    <location>
        <begin position="71"/>
        <end position="83"/>
    </location>
</feature>
<proteinExistence type="predicted"/>
<sequence>MYTIAPPSNRDVVGDTSTKVGFGNLKRSYLIRVRNRPHLIHGGKSNDELPAHPRSTRSGAPSPPSVAALRLETEPVQARDPDRLSIPPPSPITGIACPTDRPNYLRNLVHQTPTSRALRSPFSFAIHTHPLRNEVGHPSDFLPNSTL</sequence>
<evidence type="ECO:0000256" key="1">
    <source>
        <dbReference type="SAM" id="MobiDB-lite"/>
    </source>
</evidence>
<keyword evidence="3" id="KW-1185">Reference proteome</keyword>
<feature type="region of interest" description="Disordered" evidence="1">
    <location>
        <begin position="36"/>
        <end position="99"/>
    </location>
</feature>
<comment type="caution">
    <text evidence="2">The sequence shown here is derived from an EMBL/GenBank/DDBJ whole genome shotgun (WGS) entry which is preliminary data.</text>
</comment>
<dbReference type="Proteomes" id="UP001241169">
    <property type="component" value="Unassembled WGS sequence"/>
</dbReference>
<name>A0ABQ9SSY7_9PEZI</name>
<organism evidence="2 3">
    <name type="scientific">Colletotrichum paranaense</name>
    <dbReference type="NCBI Taxonomy" id="1914294"/>
    <lineage>
        <taxon>Eukaryota</taxon>
        <taxon>Fungi</taxon>
        <taxon>Dikarya</taxon>
        <taxon>Ascomycota</taxon>
        <taxon>Pezizomycotina</taxon>
        <taxon>Sordariomycetes</taxon>
        <taxon>Hypocreomycetidae</taxon>
        <taxon>Glomerellales</taxon>
        <taxon>Glomerellaceae</taxon>
        <taxon>Colletotrichum</taxon>
        <taxon>Colletotrichum acutatum species complex</taxon>
    </lineage>
</organism>
<accession>A0ABQ9SSY7</accession>
<dbReference type="GeneID" id="85374187"/>
<dbReference type="EMBL" id="MOPA01000004">
    <property type="protein sequence ID" value="KAK1542627.1"/>
    <property type="molecule type" value="Genomic_DNA"/>
</dbReference>
<reference evidence="2 3" key="1">
    <citation type="submission" date="2016-10" db="EMBL/GenBank/DDBJ databases">
        <title>The genome sequence of Colletotrichum fioriniae PJ7.</title>
        <authorList>
            <person name="Baroncelli R."/>
        </authorList>
    </citation>
    <scope>NUCLEOTIDE SEQUENCE [LARGE SCALE GENOMIC DNA]</scope>
    <source>
        <strain evidence="2 3">IMI 384185</strain>
    </source>
</reference>
<evidence type="ECO:0000313" key="3">
    <source>
        <dbReference type="Proteomes" id="UP001241169"/>
    </source>
</evidence>
<evidence type="ECO:0000313" key="2">
    <source>
        <dbReference type="EMBL" id="KAK1542627.1"/>
    </source>
</evidence>
<gene>
    <name evidence="2" type="ORF">CPAR01_06014</name>
</gene>
<protein>
    <submittedName>
        <fullName evidence="2">Uncharacterized protein</fullName>
    </submittedName>
</protein>